<comment type="caution">
    <text evidence="1">The sequence shown here is derived from an EMBL/GenBank/DDBJ whole genome shotgun (WGS) entry which is preliminary data.</text>
</comment>
<dbReference type="Proteomes" id="UP001497535">
    <property type="component" value="Unassembled WGS sequence"/>
</dbReference>
<protein>
    <submittedName>
        <fullName evidence="1">Uncharacterized protein</fullName>
    </submittedName>
</protein>
<sequence length="75" mass="8884">MHLFIFFCFSRTLSNTFSSLFFHPLSPLNHFFCHFSLEWHYAKSSSFSPFHSLFTCLFSKFFAIPAIPRDSFFAL</sequence>
<keyword evidence="2" id="KW-1185">Reference proteome</keyword>
<reference evidence="1" key="1">
    <citation type="submission" date="2023-11" db="EMBL/GenBank/DDBJ databases">
        <authorList>
            <person name="Poullet M."/>
        </authorList>
    </citation>
    <scope>NUCLEOTIDE SEQUENCE</scope>
    <source>
        <strain evidence="1">E1834</strain>
    </source>
</reference>
<proteinExistence type="predicted"/>
<gene>
    <name evidence="1" type="ORF">MENTE1834_LOCUS23197</name>
</gene>
<dbReference type="EMBL" id="CAVMJV010000030">
    <property type="protein sequence ID" value="CAK5076333.1"/>
    <property type="molecule type" value="Genomic_DNA"/>
</dbReference>
<organism evidence="1 2">
    <name type="scientific">Meloidogyne enterolobii</name>
    <name type="common">Root-knot nematode worm</name>
    <name type="synonym">Meloidogyne mayaguensis</name>
    <dbReference type="NCBI Taxonomy" id="390850"/>
    <lineage>
        <taxon>Eukaryota</taxon>
        <taxon>Metazoa</taxon>
        <taxon>Ecdysozoa</taxon>
        <taxon>Nematoda</taxon>
        <taxon>Chromadorea</taxon>
        <taxon>Rhabditida</taxon>
        <taxon>Tylenchina</taxon>
        <taxon>Tylenchomorpha</taxon>
        <taxon>Tylenchoidea</taxon>
        <taxon>Meloidogynidae</taxon>
        <taxon>Meloidogyninae</taxon>
        <taxon>Meloidogyne</taxon>
    </lineage>
</organism>
<evidence type="ECO:0000313" key="1">
    <source>
        <dbReference type="EMBL" id="CAK5076333.1"/>
    </source>
</evidence>
<name>A0ACB0ZBN7_MELEN</name>
<accession>A0ACB0ZBN7</accession>
<evidence type="ECO:0000313" key="2">
    <source>
        <dbReference type="Proteomes" id="UP001497535"/>
    </source>
</evidence>